<accession>A0ABS7U763</accession>
<keyword evidence="2" id="KW-1133">Transmembrane helix</keyword>
<sequence length="198" mass="20666">MSSPAMQVRSRLPRIASGAIERARLTVVPRRRTKAKRMPFIALVSLVLLGGVVGLLLFNTSMQQASFMASNLEDQATTLAARQQGLQMELDQLRDPQRIAGQAQKLGMVQACTPAFIQLGTGKVTGDPCAGTAADAVRINPLPPTKPADIDPQPNVVVVQPPAGSGQSGQGASNKSNSGDTTGAGNRAQGGRDGKNNQ</sequence>
<reference evidence="3 4" key="1">
    <citation type="submission" date="2021-09" db="EMBL/GenBank/DDBJ databases">
        <title>Whole genome sequence of Nocardioides sp. GBK3QG-3.</title>
        <authorList>
            <person name="Tuo L."/>
        </authorList>
    </citation>
    <scope>NUCLEOTIDE SEQUENCE [LARGE SCALE GENOMIC DNA]</scope>
    <source>
        <strain evidence="3 4">GBK3QG-3</strain>
    </source>
</reference>
<proteinExistence type="predicted"/>
<dbReference type="EMBL" id="JAIQZJ010000001">
    <property type="protein sequence ID" value="MBZ5736808.1"/>
    <property type="molecule type" value="Genomic_DNA"/>
</dbReference>
<evidence type="ECO:0008006" key="5">
    <source>
        <dbReference type="Google" id="ProtNLM"/>
    </source>
</evidence>
<evidence type="ECO:0000256" key="1">
    <source>
        <dbReference type="SAM" id="MobiDB-lite"/>
    </source>
</evidence>
<evidence type="ECO:0000313" key="3">
    <source>
        <dbReference type="EMBL" id="MBZ5736808.1"/>
    </source>
</evidence>
<gene>
    <name evidence="3" type="ORF">K8U61_01440</name>
</gene>
<keyword evidence="4" id="KW-1185">Reference proteome</keyword>
<feature type="compositionally biased region" description="Low complexity" evidence="1">
    <location>
        <begin position="152"/>
        <end position="179"/>
    </location>
</feature>
<name>A0ABS7U763_9ACTN</name>
<evidence type="ECO:0000256" key="2">
    <source>
        <dbReference type="SAM" id="Phobius"/>
    </source>
</evidence>
<protein>
    <recommendedName>
        <fullName evidence="5">Cell division protein FtsL</fullName>
    </recommendedName>
</protein>
<feature type="transmembrane region" description="Helical" evidence="2">
    <location>
        <begin position="40"/>
        <end position="58"/>
    </location>
</feature>
<comment type="caution">
    <text evidence="3">The sequence shown here is derived from an EMBL/GenBank/DDBJ whole genome shotgun (WGS) entry which is preliminary data.</text>
</comment>
<dbReference type="Proteomes" id="UP000780875">
    <property type="component" value="Unassembled WGS sequence"/>
</dbReference>
<keyword evidence="2" id="KW-0812">Transmembrane</keyword>
<evidence type="ECO:0000313" key="4">
    <source>
        <dbReference type="Proteomes" id="UP000780875"/>
    </source>
</evidence>
<feature type="region of interest" description="Disordered" evidence="1">
    <location>
        <begin position="140"/>
        <end position="198"/>
    </location>
</feature>
<keyword evidence="2" id="KW-0472">Membrane</keyword>
<dbReference type="RefSeq" id="WP_224121178.1">
    <property type="nucleotide sequence ID" value="NZ_JAIQZJ010000001.1"/>
</dbReference>
<organism evidence="3 4">
    <name type="scientific">Nocardioides mangrovi</name>
    <dbReference type="NCBI Taxonomy" id="2874580"/>
    <lineage>
        <taxon>Bacteria</taxon>
        <taxon>Bacillati</taxon>
        <taxon>Actinomycetota</taxon>
        <taxon>Actinomycetes</taxon>
        <taxon>Propionibacteriales</taxon>
        <taxon>Nocardioidaceae</taxon>
        <taxon>Nocardioides</taxon>
    </lineage>
</organism>